<dbReference type="WBParaSite" id="ALUE_0000950001-mRNA-1">
    <property type="protein sequence ID" value="ALUE_0000950001-mRNA-1"/>
    <property type="gene ID" value="ALUE_0000950001"/>
</dbReference>
<dbReference type="AlphaFoldDB" id="A0A0M3I087"/>
<evidence type="ECO:0000313" key="2">
    <source>
        <dbReference type="WBParaSite" id="ALUE_0000950001-mRNA-1"/>
    </source>
</evidence>
<sequence>MSDAFTTMEPTLISLSVIEEIDPNFTICIVIEHAPPIM</sequence>
<reference evidence="2" key="1">
    <citation type="submission" date="2017-02" db="UniProtKB">
        <authorList>
            <consortium name="WormBaseParasite"/>
        </authorList>
    </citation>
    <scope>IDENTIFICATION</scope>
</reference>
<proteinExistence type="predicted"/>
<dbReference type="Proteomes" id="UP000036681">
    <property type="component" value="Unplaced"/>
</dbReference>
<organism evidence="1 2">
    <name type="scientific">Ascaris lumbricoides</name>
    <name type="common">Giant roundworm</name>
    <dbReference type="NCBI Taxonomy" id="6252"/>
    <lineage>
        <taxon>Eukaryota</taxon>
        <taxon>Metazoa</taxon>
        <taxon>Ecdysozoa</taxon>
        <taxon>Nematoda</taxon>
        <taxon>Chromadorea</taxon>
        <taxon>Rhabditida</taxon>
        <taxon>Spirurina</taxon>
        <taxon>Ascaridomorpha</taxon>
        <taxon>Ascaridoidea</taxon>
        <taxon>Ascarididae</taxon>
        <taxon>Ascaris</taxon>
    </lineage>
</organism>
<evidence type="ECO:0000313" key="1">
    <source>
        <dbReference type="Proteomes" id="UP000036681"/>
    </source>
</evidence>
<accession>A0A0M3I087</accession>
<name>A0A0M3I087_ASCLU</name>
<keyword evidence="1" id="KW-1185">Reference proteome</keyword>
<protein>
    <submittedName>
        <fullName evidence="2">ATP-dependent Clp protease adaptor ClpS</fullName>
    </submittedName>
</protein>